<evidence type="ECO:0000313" key="1">
    <source>
        <dbReference type="EMBL" id="QJB02757.1"/>
    </source>
</evidence>
<name>A0A6M3M4U9_9ZZZZ</name>
<reference evidence="1" key="1">
    <citation type="submission" date="2020-03" db="EMBL/GenBank/DDBJ databases">
        <title>The deep terrestrial virosphere.</title>
        <authorList>
            <person name="Holmfeldt K."/>
            <person name="Nilsson E."/>
            <person name="Simone D."/>
            <person name="Lopez-Fernandez M."/>
            <person name="Wu X."/>
            <person name="de Brujin I."/>
            <person name="Lundin D."/>
            <person name="Andersson A."/>
            <person name="Bertilsson S."/>
            <person name="Dopson M."/>
        </authorList>
    </citation>
    <scope>NUCLEOTIDE SEQUENCE</scope>
    <source>
        <strain evidence="1">MM171B01081</strain>
    </source>
</reference>
<proteinExistence type="predicted"/>
<dbReference type="EMBL" id="MT143805">
    <property type="protein sequence ID" value="QJB02757.1"/>
    <property type="molecule type" value="Genomic_DNA"/>
</dbReference>
<protein>
    <submittedName>
        <fullName evidence="1">Uncharacterized protein</fullName>
    </submittedName>
</protein>
<dbReference type="AlphaFoldDB" id="A0A6M3M4U9"/>
<gene>
    <name evidence="1" type="ORF">MM171B01081_0012</name>
</gene>
<organism evidence="1">
    <name type="scientific">viral metagenome</name>
    <dbReference type="NCBI Taxonomy" id="1070528"/>
    <lineage>
        <taxon>unclassified sequences</taxon>
        <taxon>metagenomes</taxon>
        <taxon>organismal metagenomes</taxon>
    </lineage>
</organism>
<sequence>MLQFAPEESKTAIAPITVKPTGLSCEAEIFLGPDEFTPVATSGRIPFVSTGAAQNVRLPIAMPSAPGTYHGYIDVYAAGIRIAAYKTTEDMAITAPAPILYMPPTMEAECENDDPIWYCRFRCPITNRGDAPVTVILTFTIPVGNVTKTYEVTIQPGDTYTWEYMALVEFRKYASPLVVYLEGNWEGDNLCEGKCYKCAPYEWSAGRSKVVATVTHAWYEEDDWAYPRIRIRVDSSEEIPGYYNIGQDYIGENIPFDIECKGSSGWSNYYMVPNVGRQITCILECTGGDKNTVRWEAGTIRYVREYPDNAYVFSCESTGYSSDYWGYLVDWAISGNVSPFRIAYCQLAKSGDLGKMEMFTGPAVITTWKESRSVYFPVAFAHPNPNAGFSEHTCYLDNWIKVAQR</sequence>
<accession>A0A6M3M4U9</accession>